<name>A0A067TMJ2_GALM3</name>
<evidence type="ECO:0000313" key="2">
    <source>
        <dbReference type="Proteomes" id="UP000027222"/>
    </source>
</evidence>
<gene>
    <name evidence="1" type="ORF">GALMADRAFT_207982</name>
</gene>
<reference evidence="2" key="1">
    <citation type="journal article" date="2014" name="Proc. Natl. Acad. Sci. U.S.A.">
        <title>Extensive sampling of basidiomycete genomes demonstrates inadequacy of the white-rot/brown-rot paradigm for wood decay fungi.</title>
        <authorList>
            <person name="Riley R."/>
            <person name="Salamov A.A."/>
            <person name="Brown D.W."/>
            <person name="Nagy L.G."/>
            <person name="Floudas D."/>
            <person name="Held B.W."/>
            <person name="Levasseur A."/>
            <person name="Lombard V."/>
            <person name="Morin E."/>
            <person name="Otillar R."/>
            <person name="Lindquist E.A."/>
            <person name="Sun H."/>
            <person name="LaButti K.M."/>
            <person name="Schmutz J."/>
            <person name="Jabbour D."/>
            <person name="Luo H."/>
            <person name="Baker S.E."/>
            <person name="Pisabarro A.G."/>
            <person name="Walton J.D."/>
            <person name="Blanchette R.A."/>
            <person name="Henrissat B."/>
            <person name="Martin F."/>
            <person name="Cullen D."/>
            <person name="Hibbett D.S."/>
            <person name="Grigoriev I.V."/>
        </authorList>
    </citation>
    <scope>NUCLEOTIDE SEQUENCE [LARGE SCALE GENOMIC DNA]</scope>
    <source>
        <strain evidence="2">CBS 339.88</strain>
    </source>
</reference>
<sequence>MKKSKGPGTLEEAVCLRLAKTIDRKLKSSGDRNTSQMDRSSWIFEFSRKNAGLFCDFRRWLRIHVVRCEPYQHILSLHSSGLMNFMSWKHAISLFPRSTFTHRRSFVSRQESLPSDILLTSHRRWLEQYGKKEGITIIGVTDRIFPKTEIGERFIGDKDTWIMEMQPIMSNVRRICGQVDGPSFEVLDWHSGTTTHESYLRTGEPRVWR</sequence>
<evidence type="ECO:0000313" key="1">
    <source>
        <dbReference type="EMBL" id="KDR81139.1"/>
    </source>
</evidence>
<keyword evidence="2" id="KW-1185">Reference proteome</keyword>
<proteinExistence type="predicted"/>
<dbReference type="Proteomes" id="UP000027222">
    <property type="component" value="Unassembled WGS sequence"/>
</dbReference>
<dbReference type="OrthoDB" id="3046414at2759"/>
<protein>
    <submittedName>
        <fullName evidence="1">Uncharacterized protein</fullName>
    </submittedName>
</protein>
<dbReference type="STRING" id="685588.A0A067TMJ2"/>
<dbReference type="HOGENOM" id="CLU_1315500_0_0_1"/>
<organism evidence="1 2">
    <name type="scientific">Galerina marginata (strain CBS 339.88)</name>
    <dbReference type="NCBI Taxonomy" id="685588"/>
    <lineage>
        <taxon>Eukaryota</taxon>
        <taxon>Fungi</taxon>
        <taxon>Dikarya</taxon>
        <taxon>Basidiomycota</taxon>
        <taxon>Agaricomycotina</taxon>
        <taxon>Agaricomycetes</taxon>
        <taxon>Agaricomycetidae</taxon>
        <taxon>Agaricales</taxon>
        <taxon>Agaricineae</taxon>
        <taxon>Strophariaceae</taxon>
        <taxon>Galerina</taxon>
    </lineage>
</organism>
<dbReference type="AlphaFoldDB" id="A0A067TMJ2"/>
<dbReference type="EMBL" id="KL142371">
    <property type="protein sequence ID" value="KDR81139.1"/>
    <property type="molecule type" value="Genomic_DNA"/>
</dbReference>
<accession>A0A067TMJ2</accession>